<organism evidence="1 2">
    <name type="scientific">Cuscuta epithymum</name>
    <dbReference type="NCBI Taxonomy" id="186058"/>
    <lineage>
        <taxon>Eukaryota</taxon>
        <taxon>Viridiplantae</taxon>
        <taxon>Streptophyta</taxon>
        <taxon>Embryophyta</taxon>
        <taxon>Tracheophyta</taxon>
        <taxon>Spermatophyta</taxon>
        <taxon>Magnoliopsida</taxon>
        <taxon>eudicotyledons</taxon>
        <taxon>Gunneridae</taxon>
        <taxon>Pentapetalae</taxon>
        <taxon>asterids</taxon>
        <taxon>lamiids</taxon>
        <taxon>Solanales</taxon>
        <taxon>Convolvulaceae</taxon>
        <taxon>Cuscuteae</taxon>
        <taxon>Cuscuta</taxon>
        <taxon>Cuscuta subgen. Cuscuta</taxon>
    </lineage>
</organism>
<name>A0AAV0DDS9_9ASTE</name>
<gene>
    <name evidence="1" type="ORF">CEPIT_LOCUS14000</name>
</gene>
<evidence type="ECO:0000313" key="1">
    <source>
        <dbReference type="EMBL" id="CAH9097278.1"/>
    </source>
</evidence>
<evidence type="ECO:0000313" key="2">
    <source>
        <dbReference type="Proteomes" id="UP001152523"/>
    </source>
</evidence>
<keyword evidence="2" id="KW-1185">Reference proteome</keyword>
<dbReference type="AlphaFoldDB" id="A0AAV0DDS9"/>
<dbReference type="EMBL" id="CAMAPF010000093">
    <property type="protein sequence ID" value="CAH9097278.1"/>
    <property type="molecule type" value="Genomic_DNA"/>
</dbReference>
<proteinExistence type="predicted"/>
<sequence length="120" mass="13297">MQGQRENFSWILTLGPCRSASSSRGEEDVLEKALRWVQALGFPKVEVEASFSQMEELGSRLLDRPHGFIFSIIPVQVNKAAGLVARFGLLGRVWWQRGDAIPQELRGAIALDAASTPYVI</sequence>
<accession>A0AAV0DDS9</accession>
<dbReference type="Proteomes" id="UP001152523">
    <property type="component" value="Unassembled WGS sequence"/>
</dbReference>
<protein>
    <submittedName>
        <fullName evidence="1">Uncharacterized protein</fullName>
    </submittedName>
</protein>
<reference evidence="1" key="1">
    <citation type="submission" date="2022-07" db="EMBL/GenBank/DDBJ databases">
        <authorList>
            <person name="Macas J."/>
            <person name="Novak P."/>
            <person name="Neumann P."/>
        </authorList>
    </citation>
    <scope>NUCLEOTIDE SEQUENCE</scope>
</reference>
<comment type="caution">
    <text evidence="1">The sequence shown here is derived from an EMBL/GenBank/DDBJ whole genome shotgun (WGS) entry which is preliminary data.</text>
</comment>